<dbReference type="OrthoDB" id="149585at2"/>
<dbReference type="STRING" id="1221996.QY95_03348"/>
<keyword evidence="2 3" id="KW-0456">Lyase</keyword>
<dbReference type="HAMAP" id="MF_01830">
    <property type="entry name" value="Hydro_lyase"/>
    <property type="match status" value="1"/>
</dbReference>
<name>A0A0F5HRP2_BACTR</name>
<dbReference type="NCBIfam" id="NF003969">
    <property type="entry name" value="PRK05463.1"/>
    <property type="match status" value="1"/>
</dbReference>
<proteinExistence type="inferred from homology"/>
<dbReference type="InterPro" id="IPR016938">
    <property type="entry name" value="UPF0317"/>
</dbReference>
<dbReference type="Gene3D" id="3.30.2040.10">
    <property type="entry name" value="PSTPO5379-like domain"/>
    <property type="match status" value="1"/>
</dbReference>
<dbReference type="AlphaFoldDB" id="A0A0F5HRP2"/>
<dbReference type="EC" id="4.2.1.-" evidence="3"/>
<dbReference type="Proteomes" id="UP000031563">
    <property type="component" value="Unassembled WGS sequence"/>
</dbReference>
<keyword evidence="5" id="KW-1185">Reference proteome</keyword>
<protein>
    <recommendedName>
        <fullName evidence="3">Putative hydro-lyase QY95_03348</fullName>
        <ecNumber evidence="3">4.2.1.-</ecNumber>
    </recommendedName>
</protein>
<dbReference type="EMBL" id="JWIR02000070">
    <property type="protein sequence ID" value="KKB35690.1"/>
    <property type="molecule type" value="Genomic_DNA"/>
</dbReference>
<dbReference type="GO" id="GO:0016829">
    <property type="term" value="F:lyase activity"/>
    <property type="evidence" value="ECO:0007669"/>
    <property type="project" value="UniProtKB-KW"/>
</dbReference>
<evidence type="ECO:0000256" key="2">
    <source>
        <dbReference type="ARBA" id="ARBA00023239"/>
    </source>
</evidence>
<comment type="similarity">
    <text evidence="1 3">Belongs to the D-glutamate cyclase family.</text>
</comment>
<evidence type="ECO:0000256" key="3">
    <source>
        <dbReference type="HAMAP-Rule" id="MF_01830"/>
    </source>
</evidence>
<dbReference type="Gene3D" id="3.40.1640.10">
    <property type="entry name" value="PSTPO5379-like"/>
    <property type="match status" value="1"/>
</dbReference>
<dbReference type="RefSeq" id="WP_039231395.1">
    <property type="nucleotide sequence ID" value="NZ_JWIR02000070.1"/>
</dbReference>
<gene>
    <name evidence="4" type="ORF">QY95_03348</name>
</gene>
<dbReference type="InterPro" id="IPR009906">
    <property type="entry name" value="D-Glu_cyclase"/>
</dbReference>
<accession>A0A0F5HRP2</accession>
<evidence type="ECO:0000313" key="4">
    <source>
        <dbReference type="EMBL" id="KKB35690.1"/>
    </source>
</evidence>
<dbReference type="PANTHER" id="PTHR32022">
    <property type="entry name" value="D-GLUTAMATE CYCLASE, MITOCHONDRIAL"/>
    <property type="match status" value="1"/>
</dbReference>
<evidence type="ECO:0000313" key="5">
    <source>
        <dbReference type="Proteomes" id="UP000031563"/>
    </source>
</evidence>
<sequence>MNNLASMQPSNIREMIRRNELVKPTAGMANGFAQANLAILKKEDAFDFLLFAQRNPKSCPILDVTEPGSPIPQMAAPTGDIRTDIPKYRIYRHGTLAEEVTDITSYWEEDMVGFLIGCSFTFEHALLQNGIPIRHIEEERNVPMYVTNISCTPAGKFHGMTVASMRPIPQEDVVRAVQVTSRFPAVHGAPIHIGNPEALGITDIARPDFGDAVTVRANEVPVFWACGVTPQAVAMATKPALMITHAPGHMFITDLRDEELGVL</sequence>
<comment type="caution">
    <text evidence="4">The sequence shown here is derived from an EMBL/GenBank/DDBJ whole genome shotgun (WGS) entry which is preliminary data.</text>
</comment>
<organism evidence="4 5">
    <name type="scientific">Bacillus thermotolerans</name>
    <name type="common">Quasibacillus thermotolerans</name>
    <dbReference type="NCBI Taxonomy" id="1221996"/>
    <lineage>
        <taxon>Bacteria</taxon>
        <taxon>Bacillati</taxon>
        <taxon>Bacillota</taxon>
        <taxon>Bacilli</taxon>
        <taxon>Bacillales</taxon>
        <taxon>Bacillaceae</taxon>
        <taxon>Bacillus</taxon>
    </lineage>
</organism>
<evidence type="ECO:0000256" key="1">
    <source>
        <dbReference type="ARBA" id="ARBA00007896"/>
    </source>
</evidence>
<reference evidence="4" key="1">
    <citation type="submission" date="2015-02" db="EMBL/GenBank/DDBJ databases">
        <title>Genome Assembly of Bacillaceae bacterium MTCC 8252.</title>
        <authorList>
            <person name="Verma A."/>
            <person name="Khatri I."/>
            <person name="Mual P."/>
            <person name="Subramanian S."/>
            <person name="Krishnamurthi S."/>
        </authorList>
    </citation>
    <scope>NUCLEOTIDE SEQUENCE [LARGE SCALE GENOMIC DNA]</scope>
    <source>
        <strain evidence="4">MTCC 8252</strain>
    </source>
</reference>
<dbReference type="SUPFAM" id="SSF160920">
    <property type="entry name" value="PSTPO5379-like"/>
    <property type="match status" value="1"/>
</dbReference>
<dbReference type="PIRSF" id="PIRSF029755">
    <property type="entry name" value="UCP029755"/>
    <property type="match status" value="1"/>
</dbReference>
<dbReference type="FunFam" id="3.30.2040.10:FF:000001">
    <property type="entry name" value="D-glutamate cyclase, mitochondrial"/>
    <property type="match status" value="1"/>
</dbReference>
<dbReference type="Pfam" id="PF07286">
    <property type="entry name" value="D-Glu_cyclase"/>
    <property type="match status" value="1"/>
</dbReference>
<dbReference type="PANTHER" id="PTHR32022:SF10">
    <property type="entry name" value="D-GLUTAMATE CYCLASE, MITOCHONDRIAL"/>
    <property type="match status" value="1"/>
</dbReference>
<dbReference type="InterPro" id="IPR038021">
    <property type="entry name" value="Putative_hydro-lyase"/>
</dbReference>